<keyword evidence="2" id="KW-1185">Reference proteome</keyword>
<reference evidence="1" key="1">
    <citation type="journal article" date="2014" name="Int. J. Syst. Evol. Microbiol.">
        <title>Complete genome sequence of Corynebacterium casei LMG S-19264T (=DSM 44701T), isolated from a smear-ripened cheese.</title>
        <authorList>
            <consortium name="US DOE Joint Genome Institute (JGI-PGF)"/>
            <person name="Walter F."/>
            <person name="Albersmeier A."/>
            <person name="Kalinowski J."/>
            <person name="Ruckert C."/>
        </authorList>
    </citation>
    <scope>NUCLEOTIDE SEQUENCE</scope>
    <source>
        <strain evidence="1">JCM 4646</strain>
    </source>
</reference>
<proteinExistence type="predicted"/>
<name>A0A919GB67_9ACTN</name>
<reference evidence="1" key="2">
    <citation type="submission" date="2020-09" db="EMBL/GenBank/DDBJ databases">
        <authorList>
            <person name="Sun Q."/>
            <person name="Ohkuma M."/>
        </authorList>
    </citation>
    <scope>NUCLEOTIDE SEQUENCE</scope>
    <source>
        <strain evidence="1">JCM 4646</strain>
    </source>
</reference>
<dbReference type="EMBL" id="BNBO01000053">
    <property type="protein sequence ID" value="GHH81577.1"/>
    <property type="molecule type" value="Genomic_DNA"/>
</dbReference>
<sequence>MVPQSRGLFEQAQGRYDHESTSVGAISWTVLSATWVLPLPVAMVTVARDAPSLKTDTHESTARSWCPRRGLRRPSYVGVAKVPSRVAACGLAFERGGSGRWQGEVCGAFIRRSDRFLDRGAARW</sequence>
<evidence type="ECO:0000313" key="2">
    <source>
        <dbReference type="Proteomes" id="UP000617734"/>
    </source>
</evidence>
<dbReference type="AlphaFoldDB" id="A0A919GB67"/>
<organism evidence="1 2">
    <name type="scientific">Kitasatospora indigofera</name>
    <dbReference type="NCBI Taxonomy" id="67307"/>
    <lineage>
        <taxon>Bacteria</taxon>
        <taxon>Bacillati</taxon>
        <taxon>Actinomycetota</taxon>
        <taxon>Actinomycetes</taxon>
        <taxon>Kitasatosporales</taxon>
        <taxon>Streptomycetaceae</taxon>
        <taxon>Kitasatospora</taxon>
    </lineage>
</organism>
<protein>
    <submittedName>
        <fullName evidence="1">Uncharacterized protein</fullName>
    </submittedName>
</protein>
<comment type="caution">
    <text evidence="1">The sequence shown here is derived from an EMBL/GenBank/DDBJ whole genome shotgun (WGS) entry which is preliminary data.</text>
</comment>
<gene>
    <name evidence="1" type="ORF">GCM10018781_64520</name>
</gene>
<accession>A0A919GB67</accession>
<evidence type="ECO:0000313" key="1">
    <source>
        <dbReference type="EMBL" id="GHH81577.1"/>
    </source>
</evidence>
<dbReference type="Proteomes" id="UP000617734">
    <property type="component" value="Unassembled WGS sequence"/>
</dbReference>